<evidence type="ECO:0000256" key="4">
    <source>
        <dbReference type="ARBA" id="ARBA00011981"/>
    </source>
</evidence>
<dbReference type="Pfam" id="PF16884">
    <property type="entry name" value="ADH_N_2"/>
    <property type="match status" value="1"/>
</dbReference>
<evidence type="ECO:0000256" key="8">
    <source>
        <dbReference type="ARBA" id="ARBA00022501"/>
    </source>
</evidence>
<evidence type="ECO:0000256" key="6">
    <source>
        <dbReference type="ARBA" id="ARBA00020651"/>
    </source>
</evidence>
<dbReference type="SMART" id="SM00829">
    <property type="entry name" value="PKS_ER"/>
    <property type="match status" value="1"/>
</dbReference>
<comment type="catalytic activity">
    <reaction evidence="25">
        <text>dodecanal + NADP(+) = (2E)-dodecenal + NADPH + H(+)</text>
        <dbReference type="Rhea" id="RHEA:50784"/>
        <dbReference type="ChEBI" id="CHEBI:15378"/>
        <dbReference type="ChEBI" id="CHEBI:27836"/>
        <dbReference type="ChEBI" id="CHEBI:57783"/>
        <dbReference type="ChEBI" id="CHEBI:58349"/>
        <dbReference type="ChEBI" id="CHEBI:133741"/>
    </reaction>
    <physiologicalReaction direction="right-to-left" evidence="25">
        <dbReference type="Rhea" id="RHEA:50786"/>
    </physiologicalReaction>
</comment>
<evidence type="ECO:0000256" key="2">
    <source>
        <dbReference type="ARBA" id="ARBA00010460"/>
    </source>
</evidence>
<dbReference type="InterPro" id="IPR045010">
    <property type="entry name" value="MDR_fam"/>
</dbReference>
<evidence type="ECO:0000256" key="32">
    <source>
        <dbReference type="ARBA" id="ARBA00049070"/>
    </source>
</evidence>
<keyword evidence="15" id="KW-0379">Hydroxylation</keyword>
<comment type="catalytic activity">
    <reaction evidence="26">
        <text>nonan-2-one + NADP(+) = (3E)-nonen-2-one + NADPH + H(+)</text>
        <dbReference type="Rhea" id="RHEA:50616"/>
        <dbReference type="ChEBI" id="CHEBI:15378"/>
        <dbReference type="ChEBI" id="CHEBI:57783"/>
        <dbReference type="ChEBI" id="CHEBI:58349"/>
        <dbReference type="ChEBI" id="CHEBI:77927"/>
        <dbReference type="ChEBI" id="CHEBI:133457"/>
    </reaction>
    <physiologicalReaction direction="right-to-left" evidence="26">
        <dbReference type="Rhea" id="RHEA:50618"/>
    </physiologicalReaction>
</comment>
<dbReference type="GO" id="GO:0006693">
    <property type="term" value="P:prostaglandin metabolic process"/>
    <property type="evidence" value="ECO:0007669"/>
    <property type="project" value="UniProtKB-KW"/>
</dbReference>
<reference evidence="36 37" key="1">
    <citation type="submission" date="2023-03" db="EMBL/GenBank/DDBJ databases">
        <title>Genome insight into feeding habits of ladybird beetles.</title>
        <authorList>
            <person name="Li H.-S."/>
            <person name="Huang Y.-H."/>
            <person name="Pang H."/>
        </authorList>
    </citation>
    <scope>NUCLEOTIDE SEQUENCE [LARGE SCALE GENOMIC DNA]</scope>
    <source>
        <strain evidence="36">SYSU_2023b</strain>
        <tissue evidence="36">Whole body</tissue>
    </source>
</reference>
<comment type="catalytic activity">
    <reaction evidence="27">
        <text>13,14-dihydro-15-oxo-PGF2alpha + NADP(+) = 15-oxoprostaglandin F2alpha + NADPH + H(+)</text>
        <dbReference type="Rhea" id="RHEA:50588"/>
        <dbReference type="ChEBI" id="CHEBI:15378"/>
        <dbReference type="ChEBI" id="CHEBI:57783"/>
        <dbReference type="ChEBI" id="CHEBI:58349"/>
        <dbReference type="ChEBI" id="CHEBI:133374"/>
        <dbReference type="ChEBI" id="CHEBI:133409"/>
    </reaction>
    <physiologicalReaction direction="right-to-left" evidence="27">
        <dbReference type="Rhea" id="RHEA:50590"/>
    </physiologicalReaction>
</comment>
<comment type="catalytic activity">
    <reaction evidence="24">
        <text>13,14-dihydro-15-oxo-prostaglandin F1alpha + NADP(+) = 15-oxoprostaglandin F1alpha + NADPH + H(+)</text>
        <dbReference type="Rhea" id="RHEA:50592"/>
        <dbReference type="ChEBI" id="CHEBI:15378"/>
        <dbReference type="ChEBI" id="CHEBI:57783"/>
        <dbReference type="ChEBI" id="CHEBI:58349"/>
        <dbReference type="ChEBI" id="CHEBI:79072"/>
        <dbReference type="ChEBI" id="CHEBI:133411"/>
    </reaction>
    <physiologicalReaction direction="right-to-left" evidence="24">
        <dbReference type="Rhea" id="RHEA:50594"/>
    </physiologicalReaction>
</comment>
<evidence type="ECO:0000256" key="15">
    <source>
        <dbReference type="ARBA" id="ARBA00023278"/>
    </source>
</evidence>
<dbReference type="InterPro" id="IPR011032">
    <property type="entry name" value="GroES-like_sf"/>
</dbReference>
<dbReference type="GO" id="GO:0032440">
    <property type="term" value="F:2-alkenal reductase [NAD(P)H] activity"/>
    <property type="evidence" value="ECO:0007669"/>
    <property type="project" value="UniProtKB-EC"/>
</dbReference>
<comment type="catalytic activity">
    <reaction evidence="29">
        <text>20-hydroxy-leukotriene B4 + NADP(+) = 12-oxo-20-hydroxy-leukotriene B4 + NADPH + H(+)</text>
        <dbReference type="Rhea" id="RHEA:51208"/>
        <dbReference type="ChEBI" id="CHEBI:15378"/>
        <dbReference type="ChEBI" id="CHEBI:57460"/>
        <dbReference type="ChEBI" id="CHEBI:57783"/>
        <dbReference type="ChEBI" id="CHEBI:58349"/>
        <dbReference type="ChEBI" id="CHEBI:133346"/>
    </reaction>
    <physiologicalReaction direction="left-to-right" evidence="29">
        <dbReference type="Rhea" id="RHEA:51209"/>
    </physiologicalReaction>
</comment>
<keyword evidence="13" id="KW-0560">Oxidoreductase</keyword>
<comment type="caution">
    <text evidence="36">The sequence shown here is derived from an EMBL/GenBank/DDBJ whole genome shotgun (WGS) entry which is preliminary data.</text>
</comment>
<dbReference type="GO" id="GO:0005737">
    <property type="term" value="C:cytoplasm"/>
    <property type="evidence" value="ECO:0007669"/>
    <property type="project" value="UniProtKB-SubCell"/>
</dbReference>
<evidence type="ECO:0000256" key="17">
    <source>
        <dbReference type="ARBA" id="ARBA00032255"/>
    </source>
</evidence>
<evidence type="ECO:0000256" key="29">
    <source>
        <dbReference type="ARBA" id="ARBA00048591"/>
    </source>
</evidence>
<dbReference type="SUPFAM" id="SSF51735">
    <property type="entry name" value="NAD(P)-binding Rossmann-fold domains"/>
    <property type="match status" value="1"/>
</dbReference>
<dbReference type="Pfam" id="PF00107">
    <property type="entry name" value="ADH_zinc_N"/>
    <property type="match status" value="1"/>
</dbReference>
<evidence type="ECO:0000256" key="21">
    <source>
        <dbReference type="ARBA" id="ARBA00047617"/>
    </source>
</evidence>
<evidence type="ECO:0000256" key="5">
    <source>
        <dbReference type="ARBA" id="ARBA00012410"/>
    </source>
</evidence>
<evidence type="ECO:0000259" key="35">
    <source>
        <dbReference type="SMART" id="SM00829"/>
    </source>
</evidence>
<protein>
    <recommendedName>
        <fullName evidence="6">Prostaglandin reductase 1</fullName>
        <ecNumber evidence="4">1.3.1.48</ecNumber>
        <ecNumber evidence="5">1.3.1.74</ecNumber>
    </recommendedName>
    <alternativeName>
        <fullName evidence="19">15-oxoprostaglandin 13-reductase</fullName>
    </alternativeName>
    <alternativeName>
        <fullName evidence="17">Dithiolethione-inducible gene 1 protein</fullName>
    </alternativeName>
    <alternativeName>
        <fullName evidence="16">Leukotriene B4 12-hydroxydehydrogenase</fullName>
    </alternativeName>
    <alternativeName>
        <fullName evidence="18">NAD(P)H-dependent alkenal/one oxidoreductase</fullName>
    </alternativeName>
</protein>
<keyword evidence="7" id="KW-0963">Cytoplasm</keyword>
<keyword evidence="12" id="KW-0007">Acetylation</keyword>
<comment type="catalytic activity">
    <reaction evidence="31">
        <text>(5S,12S)-dihydroxy-(6E,10E,12E,14Z)-eicosatetraenoate + NADP(+) = 12-oxo-(5S)-hydroxy-(6E,8E,10E,14Z)-eicosatetraenoate + NADPH + H(+)</text>
        <dbReference type="Rhea" id="RHEA:51212"/>
        <dbReference type="ChEBI" id="CHEBI:15378"/>
        <dbReference type="ChEBI" id="CHEBI:57783"/>
        <dbReference type="ChEBI" id="CHEBI:58349"/>
        <dbReference type="ChEBI" id="CHEBI:133974"/>
        <dbReference type="ChEBI" id="CHEBI:133975"/>
    </reaction>
    <physiologicalReaction direction="left-to-right" evidence="31">
        <dbReference type="Rhea" id="RHEA:51213"/>
    </physiologicalReaction>
</comment>
<keyword evidence="37" id="KW-1185">Reference proteome</keyword>
<evidence type="ECO:0000256" key="18">
    <source>
        <dbReference type="ARBA" id="ARBA00032297"/>
    </source>
</evidence>
<evidence type="ECO:0000256" key="31">
    <source>
        <dbReference type="ARBA" id="ARBA00049068"/>
    </source>
</evidence>
<keyword evidence="11" id="KW-0521">NADP</keyword>
<evidence type="ECO:0000256" key="34">
    <source>
        <dbReference type="ARBA" id="ARBA00049368"/>
    </source>
</evidence>
<dbReference type="InterPro" id="IPR041694">
    <property type="entry name" value="ADH_N_2"/>
</dbReference>
<evidence type="ECO:0000256" key="13">
    <source>
        <dbReference type="ARBA" id="ARBA00023002"/>
    </source>
</evidence>
<evidence type="ECO:0000256" key="9">
    <source>
        <dbReference type="ARBA" id="ARBA00022553"/>
    </source>
</evidence>
<evidence type="ECO:0000256" key="30">
    <source>
        <dbReference type="ARBA" id="ARBA00048953"/>
    </source>
</evidence>
<evidence type="ECO:0000256" key="1">
    <source>
        <dbReference type="ARBA" id="ARBA00004496"/>
    </source>
</evidence>
<evidence type="ECO:0000256" key="25">
    <source>
        <dbReference type="ARBA" id="ARBA00047903"/>
    </source>
</evidence>
<dbReference type="InterPro" id="IPR036291">
    <property type="entry name" value="NAD(P)-bd_dom_sf"/>
</dbReference>
<dbReference type="EC" id="1.3.1.74" evidence="5"/>
<comment type="similarity">
    <text evidence="2">Belongs to the NADP-dependent oxidoreductase L4BD family.</text>
</comment>
<dbReference type="Gene3D" id="3.90.180.10">
    <property type="entry name" value="Medium-chain alcohol dehydrogenases, catalytic domain"/>
    <property type="match status" value="1"/>
</dbReference>
<dbReference type="CDD" id="cd08294">
    <property type="entry name" value="leukotriene_B4_DH_like"/>
    <property type="match status" value="1"/>
</dbReference>
<organism evidence="36 37">
    <name type="scientific">Henosepilachna vigintioctopunctata</name>
    <dbReference type="NCBI Taxonomy" id="420089"/>
    <lineage>
        <taxon>Eukaryota</taxon>
        <taxon>Metazoa</taxon>
        <taxon>Ecdysozoa</taxon>
        <taxon>Arthropoda</taxon>
        <taxon>Hexapoda</taxon>
        <taxon>Insecta</taxon>
        <taxon>Pterygota</taxon>
        <taxon>Neoptera</taxon>
        <taxon>Endopterygota</taxon>
        <taxon>Coleoptera</taxon>
        <taxon>Polyphaga</taxon>
        <taxon>Cucujiformia</taxon>
        <taxon>Coccinelloidea</taxon>
        <taxon>Coccinellidae</taxon>
        <taxon>Epilachninae</taxon>
        <taxon>Epilachnini</taxon>
        <taxon>Henosepilachna</taxon>
    </lineage>
</organism>
<dbReference type="InterPro" id="IPR014190">
    <property type="entry name" value="PTGR1"/>
</dbReference>
<keyword evidence="8" id="KW-0644">Prostaglandin metabolism</keyword>
<dbReference type="InterPro" id="IPR020843">
    <property type="entry name" value="ER"/>
</dbReference>
<evidence type="ECO:0000256" key="3">
    <source>
        <dbReference type="ARBA" id="ARBA00011852"/>
    </source>
</evidence>
<evidence type="ECO:0000256" key="11">
    <source>
        <dbReference type="ARBA" id="ARBA00022857"/>
    </source>
</evidence>
<keyword evidence="14" id="KW-0443">Lipid metabolism</keyword>
<comment type="catalytic activity">
    <reaction evidence="33">
        <text>an n-alkanal + NADP(+) = an alk-2-enal + NADPH + H(+)</text>
        <dbReference type="Rhea" id="RHEA:13737"/>
        <dbReference type="ChEBI" id="CHEBI:12834"/>
        <dbReference type="ChEBI" id="CHEBI:13757"/>
        <dbReference type="ChEBI" id="CHEBI:15378"/>
        <dbReference type="ChEBI" id="CHEBI:57783"/>
        <dbReference type="ChEBI" id="CHEBI:58349"/>
        <dbReference type="EC" id="1.3.1.74"/>
    </reaction>
    <physiologicalReaction direction="right-to-left" evidence="33">
        <dbReference type="Rhea" id="RHEA:13739"/>
    </physiologicalReaction>
</comment>
<comment type="subcellular location">
    <subcellularLocation>
        <location evidence="1">Cytoplasm</location>
    </subcellularLocation>
</comment>
<evidence type="ECO:0000256" key="27">
    <source>
        <dbReference type="ARBA" id="ARBA00048290"/>
    </source>
</evidence>
<keyword evidence="9" id="KW-0597">Phosphoprotein</keyword>
<evidence type="ECO:0000256" key="10">
    <source>
        <dbReference type="ARBA" id="ARBA00022832"/>
    </source>
</evidence>
<gene>
    <name evidence="36" type="ORF">WA026_017511</name>
</gene>
<evidence type="ECO:0000256" key="19">
    <source>
        <dbReference type="ARBA" id="ARBA00033119"/>
    </source>
</evidence>
<dbReference type="SUPFAM" id="SSF50129">
    <property type="entry name" value="GroES-like"/>
    <property type="match status" value="2"/>
</dbReference>
<evidence type="ECO:0000313" key="37">
    <source>
        <dbReference type="Proteomes" id="UP001431783"/>
    </source>
</evidence>
<dbReference type="InterPro" id="IPR013149">
    <property type="entry name" value="ADH-like_C"/>
</dbReference>
<dbReference type="EC" id="1.3.1.48" evidence="4"/>
<comment type="subunit">
    <text evidence="3">Monomer or homodimer.</text>
</comment>
<evidence type="ECO:0000256" key="33">
    <source>
        <dbReference type="ARBA" id="ARBA00049179"/>
    </source>
</evidence>
<evidence type="ECO:0000256" key="16">
    <source>
        <dbReference type="ARBA" id="ARBA00031851"/>
    </source>
</evidence>
<evidence type="ECO:0000256" key="7">
    <source>
        <dbReference type="ARBA" id="ARBA00022490"/>
    </source>
</evidence>
<keyword evidence="10" id="KW-0276">Fatty acid metabolism</keyword>
<dbReference type="GO" id="GO:0047522">
    <property type="term" value="F:15-oxoprostaglandin 13-reductase [NAD(P)+] activity"/>
    <property type="evidence" value="ECO:0007669"/>
    <property type="project" value="UniProtKB-EC"/>
</dbReference>
<comment type="catalytic activity">
    <reaction evidence="23">
        <text>leukotriene B4 + NADP(+) = 12-oxo-leukotriene B4 + NADPH + H(+)</text>
        <dbReference type="Rhea" id="RHEA:50608"/>
        <dbReference type="ChEBI" id="CHEBI:15378"/>
        <dbReference type="ChEBI" id="CHEBI:57461"/>
        <dbReference type="ChEBI" id="CHEBI:57783"/>
        <dbReference type="ChEBI" id="CHEBI:58349"/>
        <dbReference type="ChEBI" id="CHEBI:133309"/>
    </reaction>
    <physiologicalReaction direction="left-to-right" evidence="23">
        <dbReference type="Rhea" id="RHEA:50609"/>
    </physiologicalReaction>
</comment>
<accession>A0AAW1V1F8</accession>
<comment type="catalytic activity">
    <reaction evidence="32">
        <text>13,14-dihydro-15-oxo-prostaglandin E1 + NADP(+) = 15-oxoprostaglandin E1 + NADPH + H(+)</text>
        <dbReference type="Rhea" id="RHEA:50584"/>
        <dbReference type="ChEBI" id="CHEBI:15378"/>
        <dbReference type="ChEBI" id="CHEBI:57401"/>
        <dbReference type="ChEBI" id="CHEBI:57783"/>
        <dbReference type="ChEBI" id="CHEBI:58349"/>
        <dbReference type="ChEBI" id="CHEBI:133408"/>
    </reaction>
    <physiologicalReaction direction="right-to-left" evidence="32">
        <dbReference type="Rhea" id="RHEA:50586"/>
    </physiologicalReaction>
</comment>
<comment type="catalytic activity">
    <reaction evidence="22">
        <text>pentan-2-one + NADP(+) = (E)-pent-3-en-2-one + NADPH + H(+)</text>
        <dbReference type="Rhea" id="RHEA:50788"/>
        <dbReference type="ChEBI" id="CHEBI:15378"/>
        <dbReference type="ChEBI" id="CHEBI:16472"/>
        <dbReference type="ChEBI" id="CHEBI:57783"/>
        <dbReference type="ChEBI" id="CHEBI:58349"/>
        <dbReference type="ChEBI" id="CHEBI:145276"/>
    </reaction>
    <physiologicalReaction direction="right-to-left" evidence="22">
        <dbReference type="Rhea" id="RHEA:50790"/>
    </physiologicalReaction>
</comment>
<dbReference type="PANTHER" id="PTHR43205">
    <property type="entry name" value="PROSTAGLANDIN REDUCTASE"/>
    <property type="match status" value="1"/>
</dbReference>
<comment type="catalytic activity">
    <reaction evidence="20">
        <text>octanal + NADP(+) = (2E)-octenal + NADPH + H(+)</text>
        <dbReference type="Rhea" id="RHEA:50780"/>
        <dbReference type="ChEBI" id="CHEBI:15378"/>
        <dbReference type="ChEBI" id="CHEBI:17935"/>
        <dbReference type="ChEBI" id="CHEBI:57783"/>
        <dbReference type="ChEBI" id="CHEBI:58349"/>
        <dbReference type="ChEBI" id="CHEBI:61748"/>
    </reaction>
    <physiologicalReaction direction="right-to-left" evidence="20">
        <dbReference type="Rhea" id="RHEA:50782"/>
    </physiologicalReaction>
</comment>
<evidence type="ECO:0000313" key="36">
    <source>
        <dbReference type="EMBL" id="KAK9886582.1"/>
    </source>
</evidence>
<evidence type="ECO:0000256" key="28">
    <source>
        <dbReference type="ARBA" id="ARBA00048387"/>
    </source>
</evidence>
<dbReference type="Gene3D" id="3.40.50.720">
    <property type="entry name" value="NAD(P)-binding Rossmann-like Domain"/>
    <property type="match status" value="1"/>
</dbReference>
<evidence type="ECO:0000256" key="12">
    <source>
        <dbReference type="ARBA" id="ARBA00022990"/>
    </source>
</evidence>
<dbReference type="EMBL" id="JARQZJ010000101">
    <property type="protein sequence ID" value="KAK9886582.1"/>
    <property type="molecule type" value="Genomic_DNA"/>
</dbReference>
<evidence type="ECO:0000256" key="26">
    <source>
        <dbReference type="ARBA" id="ARBA00048066"/>
    </source>
</evidence>
<evidence type="ECO:0000256" key="20">
    <source>
        <dbReference type="ARBA" id="ARBA00047461"/>
    </source>
</evidence>
<name>A0AAW1V1F8_9CUCU</name>
<evidence type="ECO:0000256" key="23">
    <source>
        <dbReference type="ARBA" id="ARBA00047871"/>
    </source>
</evidence>
<comment type="catalytic activity">
    <reaction evidence="30">
        <text>6-trans-leukotriene B4 + NADP(+) = 12-oxo-(5S)-hydroxy-(6E,8E,10E,14Z)-eicosatetraenoate + NADPH + H(+)</text>
        <dbReference type="Rhea" id="RHEA:51204"/>
        <dbReference type="ChEBI" id="CHEBI:15378"/>
        <dbReference type="ChEBI" id="CHEBI:57783"/>
        <dbReference type="ChEBI" id="CHEBI:58349"/>
        <dbReference type="ChEBI" id="CHEBI:90723"/>
        <dbReference type="ChEBI" id="CHEBI:133974"/>
    </reaction>
    <physiologicalReaction direction="left-to-right" evidence="30">
        <dbReference type="Rhea" id="RHEA:51205"/>
    </physiologicalReaction>
</comment>
<evidence type="ECO:0000256" key="22">
    <source>
        <dbReference type="ARBA" id="ARBA00047742"/>
    </source>
</evidence>
<comment type="catalytic activity">
    <reaction evidence="28">
        <text>4-hydroxynonanal + NADP(+) = (E)-4-hydroxynon-2-enal + NADPH + H(+)</text>
        <dbReference type="Rhea" id="RHEA:64736"/>
        <dbReference type="ChEBI" id="CHEBI:15378"/>
        <dbReference type="ChEBI" id="CHEBI:57783"/>
        <dbReference type="ChEBI" id="CHEBI:58349"/>
        <dbReference type="ChEBI" id="CHEBI:58968"/>
        <dbReference type="ChEBI" id="CHEBI:156112"/>
    </reaction>
    <physiologicalReaction direction="right-to-left" evidence="28">
        <dbReference type="Rhea" id="RHEA:64738"/>
    </physiologicalReaction>
</comment>
<dbReference type="FunFam" id="3.40.50.720:FF:000121">
    <property type="entry name" value="Prostaglandin reductase 2"/>
    <property type="match status" value="1"/>
</dbReference>
<comment type="catalytic activity">
    <reaction evidence="34">
        <text>hexanal + NADP(+) = (E)-hex-2-enal + NADPH + H(+)</text>
        <dbReference type="Rhea" id="RHEA:50776"/>
        <dbReference type="ChEBI" id="CHEBI:15378"/>
        <dbReference type="ChEBI" id="CHEBI:28913"/>
        <dbReference type="ChEBI" id="CHEBI:57783"/>
        <dbReference type="ChEBI" id="CHEBI:58349"/>
        <dbReference type="ChEBI" id="CHEBI:88528"/>
    </reaction>
    <physiologicalReaction direction="right-to-left" evidence="34">
        <dbReference type="Rhea" id="RHEA:50778"/>
    </physiologicalReaction>
</comment>
<dbReference type="PANTHER" id="PTHR43205:SF7">
    <property type="entry name" value="PROSTAGLANDIN REDUCTASE 1"/>
    <property type="match status" value="1"/>
</dbReference>
<dbReference type="AlphaFoldDB" id="A0AAW1V1F8"/>
<dbReference type="Proteomes" id="UP001431783">
    <property type="component" value="Unassembled WGS sequence"/>
</dbReference>
<evidence type="ECO:0000256" key="14">
    <source>
        <dbReference type="ARBA" id="ARBA00023098"/>
    </source>
</evidence>
<evidence type="ECO:0000256" key="24">
    <source>
        <dbReference type="ARBA" id="ARBA00047878"/>
    </source>
</evidence>
<comment type="catalytic activity">
    <reaction evidence="21">
        <text>decanal + NADP(+) = (2E)-decenal + NADPH + H(+)</text>
        <dbReference type="Rhea" id="RHEA:50612"/>
        <dbReference type="ChEBI" id="CHEBI:15378"/>
        <dbReference type="ChEBI" id="CHEBI:31457"/>
        <dbReference type="ChEBI" id="CHEBI:57783"/>
        <dbReference type="ChEBI" id="CHEBI:58349"/>
        <dbReference type="ChEBI" id="CHEBI:133455"/>
    </reaction>
    <physiologicalReaction direction="right-to-left" evidence="21">
        <dbReference type="Rhea" id="RHEA:50614"/>
    </physiologicalReaction>
</comment>
<proteinExistence type="inferred from homology"/>
<sequence length="339" mass="37584">MVKGKKFVLQKHFNGFPKESDVLIQEEELPPLQDGQFLCESLYISVDPYQRAYPQKVGSVVLGSQVARIIESKHPEFPVGKHVIAYYGWKTHHILDGTELKLSNLVTPPPMIIPDSLDVPLSYFLGVLGLTGISAYFGFLNICRPKPGETVVVTGAAGAVGSIVGQIAKIKKCKVIGVVGSDEKGQWITKDLGFDAFINYKTDNISKALKELAPEGVDCYFDNVGGEISNEILKRMNEYGRISVCGSISNYNDTEESKAPAVQRIVVGKQLKMEGFLFKQFLNDYQQGVMQLTQWLKEGKIKSKETITEGFENTFKAFTDMLKGKNYGKAVVHVTKCKL</sequence>
<feature type="domain" description="Enoyl reductase (ER)" evidence="35">
    <location>
        <begin position="15"/>
        <end position="332"/>
    </location>
</feature>